<evidence type="ECO:0000256" key="1">
    <source>
        <dbReference type="SAM" id="Coils"/>
    </source>
</evidence>
<comment type="caution">
    <text evidence="2">The sequence shown here is derived from an EMBL/GenBank/DDBJ whole genome shotgun (WGS) entry which is preliminary data.</text>
</comment>
<gene>
    <name evidence="2" type="ORF">E3J62_08930</name>
</gene>
<proteinExistence type="predicted"/>
<evidence type="ECO:0000313" key="3">
    <source>
        <dbReference type="Proteomes" id="UP000315525"/>
    </source>
</evidence>
<dbReference type="EMBL" id="SOJN01000101">
    <property type="protein sequence ID" value="TET44973.1"/>
    <property type="molecule type" value="Genomic_DNA"/>
</dbReference>
<organism evidence="2 3">
    <name type="scientific">candidate division TA06 bacterium</name>
    <dbReference type="NCBI Taxonomy" id="2250710"/>
    <lineage>
        <taxon>Bacteria</taxon>
        <taxon>Bacteria division TA06</taxon>
    </lineage>
</organism>
<keyword evidence="1" id="KW-0175">Coiled coil</keyword>
<feature type="coiled-coil region" evidence="1">
    <location>
        <begin position="87"/>
        <end position="121"/>
    </location>
</feature>
<reference evidence="2 3" key="1">
    <citation type="submission" date="2019-03" db="EMBL/GenBank/DDBJ databases">
        <title>Metabolic potential of uncultured bacteria and archaea associated with petroleum seepage in deep-sea sediments.</title>
        <authorList>
            <person name="Dong X."/>
            <person name="Hubert C."/>
        </authorList>
    </citation>
    <scope>NUCLEOTIDE SEQUENCE [LARGE SCALE GENOMIC DNA]</scope>
    <source>
        <strain evidence="2">E44_bin18</strain>
    </source>
</reference>
<protein>
    <submittedName>
        <fullName evidence="2">Uncharacterized protein</fullName>
    </submittedName>
</protein>
<accession>A0A523UR10</accession>
<dbReference type="Proteomes" id="UP000315525">
    <property type="component" value="Unassembled WGS sequence"/>
</dbReference>
<dbReference type="AlphaFoldDB" id="A0A523UR10"/>
<name>A0A523UR10_UNCT6</name>
<sequence length="122" mass="14546">MRWLKSAFGTGEEFQYVSPEEVPEERRQEIIRVLAKAIVERRLTAPAVFFLESMKPLSFVGSQAMIFLQPVIQAIFPFRSYNEFSVMMEDRKNVEELICEMERLEAEDREKRRREKRAKRRG</sequence>
<evidence type="ECO:0000313" key="2">
    <source>
        <dbReference type="EMBL" id="TET44973.1"/>
    </source>
</evidence>